<evidence type="ECO:0000313" key="12">
    <source>
        <dbReference type="Proteomes" id="UP000528457"/>
    </source>
</evidence>
<dbReference type="Pfam" id="PF13360">
    <property type="entry name" value="PQQ_2"/>
    <property type="match status" value="1"/>
</dbReference>
<evidence type="ECO:0000256" key="1">
    <source>
        <dbReference type="ARBA" id="ARBA00001931"/>
    </source>
</evidence>
<dbReference type="PROSITE" id="PS51007">
    <property type="entry name" value="CYTC"/>
    <property type="match status" value="1"/>
</dbReference>
<gene>
    <name evidence="11" type="ORF">HNR48_000526</name>
</gene>
<dbReference type="PANTHER" id="PTHR32303">
    <property type="entry name" value="QUINOPROTEIN ALCOHOL DEHYDROGENASE (CYTOCHROME C)"/>
    <property type="match status" value="1"/>
</dbReference>
<evidence type="ECO:0000256" key="9">
    <source>
        <dbReference type="SAM" id="SignalP"/>
    </source>
</evidence>
<reference evidence="11 12" key="1">
    <citation type="submission" date="2020-08" db="EMBL/GenBank/DDBJ databases">
        <title>Genomic Encyclopedia of Type Strains, Phase IV (KMG-IV): sequencing the most valuable type-strain genomes for metagenomic binning, comparative biology and taxonomic classification.</title>
        <authorList>
            <person name="Goeker M."/>
        </authorList>
    </citation>
    <scope>NUCLEOTIDE SEQUENCE [LARGE SCALE GENOMIC DNA]</scope>
    <source>
        <strain evidence="11 12">DSM 22368</strain>
    </source>
</reference>
<comment type="similarity">
    <text evidence="2">Belongs to the bacterial PQQ dehydrogenase family.</text>
</comment>
<keyword evidence="5 9" id="KW-0732">Signal</keyword>
<sequence>MKTLSRLALTLSALIPAVLSSNLHAGEMSNAQKGEQLYKKYCAACHDQGLDKAPKVEDLKRLSQSQIMLTISIGRMQPQAAAMSKDERSWVSEYLSGGGEVDNTWLESNRCDKYPVNTQANSEVISGDWGMGKFNSRLQENSLITPDNVHKLKLKWAFGFQKVNDMRNQPVYTEDALYVGSKSAHVMALDPDTGCIKWQKQTAAGVRSSIVLGDIAGERVLFFADELANVYAVRAKDGSQIWKENLGVFPTSLITGTPAFFKGMVKGQKKESAQLIVPISSFEVAAAGMPGYPCCRSHGMVIALDANTGKTQWQWHATEQAKLLGKTASGVPKFGPSGAVVWTTPTIDAERGLVYIGTGENTSKPATDTSDSVIALEMMTGKMRWKFQALANDIWNAACLNGGEACPEDMGPDFDFGAPMILHHMSDGRPVLLAGQKSSEVFALNPDTGKLYWRKRLSMGTTNGGIHWGMTVYKNSVYVPLADPERDIPGYTPKPGLYRLNIDSGKVEWANPAERGCEFDMAYAPKIGLEQVRSGKKRKLEDRYACSWYYGLSAAPSAVPGLVFAAGLDGKLAAYRMSDGKVLWQTKTAVPFNTVNGIPAHGGAIDVDGAVLGKDKLFINSGYSMFGQLPGNVLLAFELEQ</sequence>
<dbReference type="AlphaFoldDB" id="A0A7X0MUG4"/>
<dbReference type="EMBL" id="JACHHT010000001">
    <property type="protein sequence ID" value="MBB6520248.1"/>
    <property type="molecule type" value="Genomic_DNA"/>
</dbReference>
<keyword evidence="7 8" id="KW-0408">Iron</keyword>
<dbReference type="EC" id="1.1.2.6" evidence="11"/>
<keyword evidence="12" id="KW-1185">Reference proteome</keyword>
<dbReference type="RefSeq" id="WP_166851789.1">
    <property type="nucleotide sequence ID" value="NZ_JAAONY010000001.1"/>
</dbReference>
<dbReference type="InParanoid" id="A0A7X0MUG4"/>
<proteinExistence type="inferred from homology"/>
<dbReference type="InterPro" id="IPR018391">
    <property type="entry name" value="PQQ_b-propeller_rpt"/>
</dbReference>
<dbReference type="GO" id="GO:0046872">
    <property type="term" value="F:metal ion binding"/>
    <property type="evidence" value="ECO:0007669"/>
    <property type="project" value="UniProtKB-KW"/>
</dbReference>
<dbReference type="InterPro" id="IPR036909">
    <property type="entry name" value="Cyt_c-like_dom_sf"/>
</dbReference>
<dbReference type="Gene3D" id="2.140.10.10">
    <property type="entry name" value="Quinoprotein alcohol dehydrogenase-like superfamily"/>
    <property type="match status" value="1"/>
</dbReference>
<dbReference type="Gene3D" id="1.10.760.10">
    <property type="entry name" value="Cytochrome c-like domain"/>
    <property type="match status" value="1"/>
</dbReference>
<evidence type="ECO:0000256" key="2">
    <source>
        <dbReference type="ARBA" id="ARBA00008156"/>
    </source>
</evidence>
<dbReference type="SUPFAM" id="SSF50998">
    <property type="entry name" value="Quinoprotein alcohol dehydrogenase-like"/>
    <property type="match status" value="1"/>
</dbReference>
<evidence type="ECO:0000256" key="3">
    <source>
        <dbReference type="ARBA" id="ARBA00022617"/>
    </source>
</evidence>
<dbReference type="Pfam" id="PF01011">
    <property type="entry name" value="PQQ"/>
    <property type="match status" value="1"/>
</dbReference>
<keyword evidence="6 11" id="KW-0560">Oxidoreductase</keyword>
<dbReference type="InterPro" id="IPR011047">
    <property type="entry name" value="Quinoprotein_ADH-like_sf"/>
</dbReference>
<evidence type="ECO:0000256" key="4">
    <source>
        <dbReference type="ARBA" id="ARBA00022723"/>
    </source>
</evidence>
<comment type="cofactor">
    <cofactor evidence="1">
        <name>pyrroloquinoline quinone</name>
        <dbReference type="ChEBI" id="CHEBI:58442"/>
    </cofactor>
</comment>
<keyword evidence="4 8" id="KW-0479">Metal-binding</keyword>
<evidence type="ECO:0000256" key="7">
    <source>
        <dbReference type="ARBA" id="ARBA00023004"/>
    </source>
</evidence>
<evidence type="ECO:0000313" key="11">
    <source>
        <dbReference type="EMBL" id="MBB6520248.1"/>
    </source>
</evidence>
<protein>
    <submittedName>
        <fullName evidence="11">Polyvinyl alcohol dehydrogenase (Cytochrome)</fullName>
        <ecNumber evidence="11">1.1.2.6</ecNumber>
    </submittedName>
</protein>
<dbReference type="PANTHER" id="PTHR32303:SF10">
    <property type="entry name" value="OUTER MEMBRANE PROTEIN ASSEMBLY FACTOR BAMB"/>
    <property type="match status" value="1"/>
</dbReference>
<dbReference type="InterPro" id="IPR009056">
    <property type="entry name" value="Cyt_c-like_dom"/>
</dbReference>
<dbReference type="Pfam" id="PF13442">
    <property type="entry name" value="Cytochrome_CBB3"/>
    <property type="match status" value="1"/>
</dbReference>
<feature type="domain" description="Cytochrome c" evidence="10">
    <location>
        <begin position="29"/>
        <end position="99"/>
    </location>
</feature>
<organism evidence="11 12">
    <name type="scientific">Pseudoteredinibacter isoporae</name>
    <dbReference type="NCBI Taxonomy" id="570281"/>
    <lineage>
        <taxon>Bacteria</taxon>
        <taxon>Pseudomonadati</taxon>
        <taxon>Pseudomonadota</taxon>
        <taxon>Gammaproteobacteria</taxon>
        <taxon>Cellvibrionales</taxon>
        <taxon>Cellvibrionaceae</taxon>
        <taxon>Pseudoteredinibacter</taxon>
    </lineage>
</organism>
<accession>A0A7X0MUG4</accession>
<dbReference type="GO" id="GO:0009055">
    <property type="term" value="F:electron transfer activity"/>
    <property type="evidence" value="ECO:0007669"/>
    <property type="project" value="InterPro"/>
</dbReference>
<feature type="chain" id="PRO_5030978450" evidence="9">
    <location>
        <begin position="26"/>
        <end position="641"/>
    </location>
</feature>
<dbReference type="SMART" id="SM00564">
    <property type="entry name" value="PQQ"/>
    <property type="match status" value="6"/>
</dbReference>
<evidence type="ECO:0000256" key="6">
    <source>
        <dbReference type="ARBA" id="ARBA00023002"/>
    </source>
</evidence>
<evidence type="ECO:0000259" key="10">
    <source>
        <dbReference type="PROSITE" id="PS51007"/>
    </source>
</evidence>
<evidence type="ECO:0000256" key="8">
    <source>
        <dbReference type="PROSITE-ProRule" id="PRU00433"/>
    </source>
</evidence>
<dbReference type="GO" id="GO:0020037">
    <property type="term" value="F:heme binding"/>
    <property type="evidence" value="ECO:0007669"/>
    <property type="project" value="InterPro"/>
</dbReference>
<dbReference type="InterPro" id="IPR002372">
    <property type="entry name" value="PQQ_rpt_dom"/>
</dbReference>
<dbReference type="SUPFAM" id="SSF46626">
    <property type="entry name" value="Cytochrome c"/>
    <property type="match status" value="1"/>
</dbReference>
<dbReference type="Proteomes" id="UP000528457">
    <property type="component" value="Unassembled WGS sequence"/>
</dbReference>
<feature type="signal peptide" evidence="9">
    <location>
        <begin position="1"/>
        <end position="25"/>
    </location>
</feature>
<evidence type="ECO:0000256" key="5">
    <source>
        <dbReference type="ARBA" id="ARBA00022729"/>
    </source>
</evidence>
<keyword evidence="3 8" id="KW-0349">Heme</keyword>
<name>A0A7X0MUG4_9GAMM</name>
<comment type="caution">
    <text evidence="11">The sequence shown here is derived from an EMBL/GenBank/DDBJ whole genome shotgun (WGS) entry which is preliminary data.</text>
</comment>
<dbReference type="GO" id="GO:0047059">
    <property type="term" value="F:polyvinyl alcohol dehydrogenase (cytochrome) activity"/>
    <property type="evidence" value="ECO:0007669"/>
    <property type="project" value="UniProtKB-EC"/>
</dbReference>